<name>A0A2V2MWQ0_9EURY</name>
<dbReference type="Proteomes" id="UP000245657">
    <property type="component" value="Unassembled WGS sequence"/>
</dbReference>
<proteinExistence type="predicted"/>
<dbReference type="AlphaFoldDB" id="A0A2V2MWQ0"/>
<gene>
    <name evidence="1" type="ORF">DK846_16805</name>
</gene>
<protein>
    <submittedName>
        <fullName evidence="1">Uncharacterized protein</fullName>
    </submittedName>
</protein>
<accession>A0A2V2MWQ0</accession>
<organism evidence="1 2">
    <name type="scientific">Methanospirillum lacunae</name>
    <dbReference type="NCBI Taxonomy" id="668570"/>
    <lineage>
        <taxon>Archaea</taxon>
        <taxon>Methanobacteriati</taxon>
        <taxon>Methanobacteriota</taxon>
        <taxon>Stenosarchaea group</taxon>
        <taxon>Methanomicrobia</taxon>
        <taxon>Methanomicrobiales</taxon>
        <taxon>Methanospirillaceae</taxon>
        <taxon>Methanospirillum</taxon>
    </lineage>
</organism>
<dbReference type="RefSeq" id="WP_109970160.1">
    <property type="nucleotide sequence ID" value="NZ_CP176093.1"/>
</dbReference>
<evidence type="ECO:0000313" key="1">
    <source>
        <dbReference type="EMBL" id="PWR69836.1"/>
    </source>
</evidence>
<evidence type="ECO:0000313" key="2">
    <source>
        <dbReference type="Proteomes" id="UP000245657"/>
    </source>
</evidence>
<comment type="caution">
    <text evidence="1">The sequence shown here is derived from an EMBL/GenBank/DDBJ whole genome shotgun (WGS) entry which is preliminary data.</text>
</comment>
<reference evidence="1 2" key="1">
    <citation type="submission" date="2018-05" db="EMBL/GenBank/DDBJ databases">
        <title>Draft genome of Methanospirillum lacunae Ki8-1.</title>
        <authorList>
            <person name="Dueholm M.S."/>
            <person name="Nielsen P.H."/>
            <person name="Bakmann L.F."/>
            <person name="Otzen D.E."/>
        </authorList>
    </citation>
    <scope>NUCLEOTIDE SEQUENCE [LARGE SCALE GENOMIC DNA]</scope>
    <source>
        <strain evidence="1 2">Ki8-1</strain>
    </source>
</reference>
<sequence>MDITSEYIYFFDTLTNDIVTTPGAWDDVHIPMASLTPDIARYLIQHTIHKTGFEKSAQFRVSEIKGDAW</sequence>
<dbReference type="EMBL" id="QGMY01000018">
    <property type="protein sequence ID" value="PWR69836.1"/>
    <property type="molecule type" value="Genomic_DNA"/>
</dbReference>
<keyword evidence="2" id="KW-1185">Reference proteome</keyword>
<dbReference type="GeneID" id="97550095"/>